<dbReference type="Proteomes" id="UP001285441">
    <property type="component" value="Unassembled WGS sequence"/>
</dbReference>
<evidence type="ECO:0000256" key="1">
    <source>
        <dbReference type="SAM" id="MobiDB-lite"/>
    </source>
</evidence>
<keyword evidence="2" id="KW-0732">Signal</keyword>
<proteinExistence type="predicted"/>
<accession>A0AAE0N3D8</accession>
<feature type="chain" id="PRO_5041970845" description="Extracellular membrane protein CFEM domain-containing protein" evidence="2">
    <location>
        <begin position="22"/>
        <end position="274"/>
    </location>
</feature>
<reference evidence="3" key="2">
    <citation type="submission" date="2023-06" db="EMBL/GenBank/DDBJ databases">
        <authorList>
            <consortium name="Lawrence Berkeley National Laboratory"/>
            <person name="Haridas S."/>
            <person name="Hensen N."/>
            <person name="Bonometti L."/>
            <person name="Westerberg I."/>
            <person name="Brannstrom I.O."/>
            <person name="Guillou S."/>
            <person name="Cros-Aarteil S."/>
            <person name="Calhoun S."/>
            <person name="Kuo A."/>
            <person name="Mondo S."/>
            <person name="Pangilinan J."/>
            <person name="Riley R."/>
            <person name="LaButti K."/>
            <person name="Andreopoulos B."/>
            <person name="Lipzen A."/>
            <person name="Chen C."/>
            <person name="Yanf M."/>
            <person name="Daum C."/>
            <person name="Ng V."/>
            <person name="Clum A."/>
            <person name="Steindorff A."/>
            <person name="Ohm R."/>
            <person name="Martin F."/>
            <person name="Silar P."/>
            <person name="Natvig D."/>
            <person name="Lalanne C."/>
            <person name="Gautier V."/>
            <person name="Ament-velasquez S.L."/>
            <person name="Kruys A."/>
            <person name="Hutchinson M.I."/>
            <person name="Powell A.J."/>
            <person name="Barry K."/>
            <person name="Miller A.N."/>
            <person name="Grigoriev I.V."/>
            <person name="Debuchy R."/>
            <person name="Gladieux P."/>
            <person name="Thoren M.H."/>
            <person name="Johannesson H."/>
        </authorList>
    </citation>
    <scope>NUCLEOTIDE SEQUENCE</scope>
    <source>
        <strain evidence="3">CBS 232.78</strain>
    </source>
</reference>
<protein>
    <recommendedName>
        <fullName evidence="5">Extracellular membrane protein CFEM domain-containing protein</fullName>
    </recommendedName>
</protein>
<dbReference type="AlphaFoldDB" id="A0AAE0N3D8"/>
<evidence type="ECO:0000313" key="3">
    <source>
        <dbReference type="EMBL" id="KAK3367949.1"/>
    </source>
</evidence>
<gene>
    <name evidence="3" type="ORF">B0H63DRAFT_88034</name>
</gene>
<evidence type="ECO:0000256" key="2">
    <source>
        <dbReference type="SAM" id="SignalP"/>
    </source>
</evidence>
<evidence type="ECO:0008006" key="5">
    <source>
        <dbReference type="Google" id="ProtNLM"/>
    </source>
</evidence>
<name>A0AAE0N3D8_9PEZI</name>
<organism evidence="3 4">
    <name type="scientific">Podospora didyma</name>
    <dbReference type="NCBI Taxonomy" id="330526"/>
    <lineage>
        <taxon>Eukaryota</taxon>
        <taxon>Fungi</taxon>
        <taxon>Dikarya</taxon>
        <taxon>Ascomycota</taxon>
        <taxon>Pezizomycotina</taxon>
        <taxon>Sordariomycetes</taxon>
        <taxon>Sordariomycetidae</taxon>
        <taxon>Sordariales</taxon>
        <taxon>Podosporaceae</taxon>
        <taxon>Podospora</taxon>
    </lineage>
</organism>
<reference evidence="3" key="1">
    <citation type="journal article" date="2023" name="Mol. Phylogenet. Evol.">
        <title>Genome-scale phylogeny and comparative genomics of the fungal order Sordariales.</title>
        <authorList>
            <person name="Hensen N."/>
            <person name="Bonometti L."/>
            <person name="Westerberg I."/>
            <person name="Brannstrom I.O."/>
            <person name="Guillou S."/>
            <person name="Cros-Aarteil S."/>
            <person name="Calhoun S."/>
            <person name="Haridas S."/>
            <person name="Kuo A."/>
            <person name="Mondo S."/>
            <person name="Pangilinan J."/>
            <person name="Riley R."/>
            <person name="LaButti K."/>
            <person name="Andreopoulos B."/>
            <person name="Lipzen A."/>
            <person name="Chen C."/>
            <person name="Yan M."/>
            <person name="Daum C."/>
            <person name="Ng V."/>
            <person name="Clum A."/>
            <person name="Steindorff A."/>
            <person name="Ohm R.A."/>
            <person name="Martin F."/>
            <person name="Silar P."/>
            <person name="Natvig D.O."/>
            <person name="Lalanne C."/>
            <person name="Gautier V."/>
            <person name="Ament-Velasquez S.L."/>
            <person name="Kruys A."/>
            <person name="Hutchinson M.I."/>
            <person name="Powell A.J."/>
            <person name="Barry K."/>
            <person name="Miller A.N."/>
            <person name="Grigoriev I.V."/>
            <person name="Debuchy R."/>
            <person name="Gladieux P."/>
            <person name="Hiltunen Thoren M."/>
            <person name="Johannesson H."/>
        </authorList>
    </citation>
    <scope>NUCLEOTIDE SEQUENCE</scope>
    <source>
        <strain evidence="3">CBS 232.78</strain>
    </source>
</reference>
<feature type="signal peptide" evidence="2">
    <location>
        <begin position="1"/>
        <end position="21"/>
    </location>
</feature>
<comment type="caution">
    <text evidence="3">The sequence shown here is derived from an EMBL/GenBank/DDBJ whole genome shotgun (WGS) entry which is preliminary data.</text>
</comment>
<feature type="region of interest" description="Disordered" evidence="1">
    <location>
        <begin position="210"/>
        <end position="234"/>
    </location>
</feature>
<keyword evidence="4" id="KW-1185">Reference proteome</keyword>
<dbReference type="EMBL" id="JAULSW010000011">
    <property type="protein sequence ID" value="KAK3367949.1"/>
    <property type="molecule type" value="Genomic_DNA"/>
</dbReference>
<sequence length="274" mass="27359">MSRLRLHLAITGLTLASFAAASSPQSIASFGPYQRLDPCLKSCYWDGDPSGLGQDVLGHKLGCCADEIICEGRGADNACYCSRGLFSDVVLPILVNCMAAKCGSDAATAEVVAEAIVVYYSYCETVTNMTLTTLSTGTGLPPGPILATTASTTAASSTSRGLTKSDATSTTATAIIASSTISSASSTISSASSTTSNGASGVLSSSTASITSSRSGSNGSNTTPPASSNSAISTTSTSQATTSITLSFASIKFGVSRLVLGGALLSAALAMAFK</sequence>
<evidence type="ECO:0000313" key="4">
    <source>
        <dbReference type="Proteomes" id="UP001285441"/>
    </source>
</evidence>